<dbReference type="Proteomes" id="UP001396334">
    <property type="component" value="Unassembled WGS sequence"/>
</dbReference>
<protein>
    <submittedName>
        <fullName evidence="1">Uncharacterized protein</fullName>
    </submittedName>
</protein>
<organism evidence="1 2">
    <name type="scientific">Hibiscus sabdariffa</name>
    <name type="common">roselle</name>
    <dbReference type="NCBI Taxonomy" id="183260"/>
    <lineage>
        <taxon>Eukaryota</taxon>
        <taxon>Viridiplantae</taxon>
        <taxon>Streptophyta</taxon>
        <taxon>Embryophyta</taxon>
        <taxon>Tracheophyta</taxon>
        <taxon>Spermatophyta</taxon>
        <taxon>Magnoliopsida</taxon>
        <taxon>eudicotyledons</taxon>
        <taxon>Gunneridae</taxon>
        <taxon>Pentapetalae</taxon>
        <taxon>rosids</taxon>
        <taxon>malvids</taxon>
        <taxon>Malvales</taxon>
        <taxon>Malvaceae</taxon>
        <taxon>Malvoideae</taxon>
        <taxon>Hibiscus</taxon>
    </lineage>
</organism>
<keyword evidence="2" id="KW-1185">Reference proteome</keyword>
<accession>A0ABR2RUR1</accession>
<reference evidence="1 2" key="1">
    <citation type="journal article" date="2024" name="G3 (Bethesda)">
        <title>Genome assembly of Hibiscus sabdariffa L. provides insights into metabolisms of medicinal natural products.</title>
        <authorList>
            <person name="Kim T."/>
        </authorList>
    </citation>
    <scope>NUCLEOTIDE SEQUENCE [LARGE SCALE GENOMIC DNA]</scope>
    <source>
        <strain evidence="1">TK-2024</strain>
        <tissue evidence="1">Old leaves</tissue>
    </source>
</reference>
<gene>
    <name evidence="1" type="ORF">V6N11_078946</name>
</gene>
<comment type="caution">
    <text evidence="1">The sequence shown here is derived from an EMBL/GenBank/DDBJ whole genome shotgun (WGS) entry which is preliminary data.</text>
</comment>
<dbReference type="EMBL" id="JBBPBN010000020">
    <property type="protein sequence ID" value="KAK9016447.1"/>
    <property type="molecule type" value="Genomic_DNA"/>
</dbReference>
<proteinExistence type="predicted"/>
<evidence type="ECO:0000313" key="2">
    <source>
        <dbReference type="Proteomes" id="UP001396334"/>
    </source>
</evidence>
<sequence length="114" mass="13330">MEGRESPDLSRHNKLVSKDFSKLPNHRLGPIWFTVWPWSAPPPSLCQPPPRDLTRVFHSQLRLVIRHGEVFEGSSRTLSIFRLHLRDFQMCLSSGAIHRCHYCFPRIDASRPTW</sequence>
<name>A0ABR2RUR1_9ROSI</name>
<evidence type="ECO:0000313" key="1">
    <source>
        <dbReference type="EMBL" id="KAK9016447.1"/>
    </source>
</evidence>